<organism evidence="1 2">
    <name type="scientific">Mycolicibacterium septicum DSM 44393</name>
    <dbReference type="NCBI Taxonomy" id="1341646"/>
    <lineage>
        <taxon>Bacteria</taxon>
        <taxon>Bacillati</taxon>
        <taxon>Actinomycetota</taxon>
        <taxon>Actinomycetes</taxon>
        <taxon>Mycobacteriales</taxon>
        <taxon>Mycobacteriaceae</taxon>
        <taxon>Mycolicibacterium</taxon>
    </lineage>
</organism>
<dbReference type="RefSeq" id="WP_044524532.1">
    <property type="nucleotide sequence ID" value="NZ_HG322954.1"/>
</dbReference>
<comment type="caution">
    <text evidence="1">The sequence shown here is derived from an EMBL/GenBank/DDBJ whole genome shotgun (WGS) entry which is preliminary data.</text>
</comment>
<dbReference type="Proteomes" id="UP000518188">
    <property type="component" value="Unassembled WGS sequence"/>
</dbReference>
<accession>A0A7X6MVF2</accession>
<reference evidence="1 2" key="1">
    <citation type="submission" date="2020-04" db="EMBL/GenBank/DDBJ databases">
        <title>MicrobeNet Type strains.</title>
        <authorList>
            <person name="Nicholson A.C."/>
        </authorList>
    </citation>
    <scope>NUCLEOTIDE SEQUENCE [LARGE SCALE GENOMIC DNA]</scope>
    <source>
        <strain evidence="1 2">ATCC 700731</strain>
    </source>
</reference>
<protein>
    <submittedName>
        <fullName evidence="1">Conjugal transfer protein</fullName>
    </submittedName>
</protein>
<evidence type="ECO:0000313" key="1">
    <source>
        <dbReference type="EMBL" id="NKZ15019.1"/>
    </source>
</evidence>
<name>A0A7X6MVF2_9MYCO</name>
<dbReference type="AlphaFoldDB" id="A0A7X6MVF2"/>
<proteinExistence type="predicted"/>
<sequence length="315" mass="33467">MKISNTWKRRIGAGSNIARRGGFAALVLFSAISGLAEAKRFVFPPPPPPITEESRSVVNESDRVKAFAADCIESLLSGTITGGTDLSRCYPDGRKYTPAVPGSKIVSDAKPQAIKYGPSNDEVSLYSVKVQVSEQLYPGAPKTPAVYQLTVSAYQHTGLQAIDKISRLQSDPPGAYIALNYPVTVEPRRPDSTEFTPLFTSLSGFATAYLTNAGGLDRFTTPNSGITPLAAYSEATVTAAQAESEAPENPPDNFELPVHIDVSARRPDYSQETLSYPLTLRASGGSWFVAQIDAMPTVADLTPTPAPAPASAATP</sequence>
<evidence type="ECO:0000313" key="2">
    <source>
        <dbReference type="Proteomes" id="UP000518188"/>
    </source>
</evidence>
<dbReference type="EMBL" id="JAAXPJ010000015">
    <property type="protein sequence ID" value="NKZ15019.1"/>
    <property type="molecule type" value="Genomic_DNA"/>
</dbReference>
<gene>
    <name evidence="1" type="ORF">HGA11_29020</name>
</gene>